<gene>
    <name evidence="7" type="primary">glgA</name>
    <name evidence="10" type="ORF">SAMN05518684_11818</name>
</gene>
<comment type="pathway">
    <text evidence="7">Glycan biosynthesis; glycogen biosynthesis.</text>
</comment>
<evidence type="ECO:0000259" key="9">
    <source>
        <dbReference type="Pfam" id="PF08323"/>
    </source>
</evidence>
<evidence type="ECO:0000256" key="3">
    <source>
        <dbReference type="ARBA" id="ARBA00010281"/>
    </source>
</evidence>
<sequence>MKKILFTASECTPFVKTGGLADVIGSLPQALQNEGLCEVRVVLPLYDEISSEWTEQMEKTADFQVQVGWRSQEASLYELKHEGVTYYFIGNDYYYTRKGIYGYYDDGERFVFFSRAVVEALQHIDYEPDILHGHDWQTGLAVAFAKIFHPGNLKTVFTIHNIKYQGLMPHHAFNDLIQLPLEHFGGFEWNGMINCMKSGIFHADKITTVSPSYAEEIKDPFYGESLHPLLRERNADLSGVINGINAEDYNPMKDPNIPVNYSHSRVKKKENKEALQEELGLHVNRDIPVYIAISRLVEQKGFHLLERILDEFLQQEVQVIILGTGEYEFEESFKHLAWKHQSKMATLLKFDEGTARKLYAGADFFLMPSKFEPCGLSQLIALRYKTVPIVRETGGLKDTVQPFNEITGEGNGFSFTNYNAHDLLSVMNYSLSIYHQPNLWDKLIKNVNKSQFSWKESAKAYAGIYSGLTETETAPEE</sequence>
<organism evidence="10 11">
    <name type="scientific">Salipaludibacillus aurantiacus</name>
    <dbReference type="NCBI Taxonomy" id="1601833"/>
    <lineage>
        <taxon>Bacteria</taxon>
        <taxon>Bacillati</taxon>
        <taxon>Bacillota</taxon>
        <taxon>Bacilli</taxon>
        <taxon>Bacillales</taxon>
        <taxon>Bacillaceae</taxon>
    </lineage>
</organism>
<dbReference type="CDD" id="cd03791">
    <property type="entry name" value="GT5_Glycogen_synthase_DULL1-like"/>
    <property type="match status" value="1"/>
</dbReference>
<dbReference type="Proteomes" id="UP000198571">
    <property type="component" value="Unassembled WGS sequence"/>
</dbReference>
<dbReference type="RefSeq" id="WP_093054908.1">
    <property type="nucleotide sequence ID" value="NZ_FOGT01000018.1"/>
</dbReference>
<dbReference type="Pfam" id="PF08323">
    <property type="entry name" value="Glyco_transf_5"/>
    <property type="match status" value="1"/>
</dbReference>
<comment type="function">
    <text evidence="2 7">Synthesizes alpha-1,4-glucan chains using ADP-glucose.</text>
</comment>
<dbReference type="Gene3D" id="3.40.50.2000">
    <property type="entry name" value="Glycogen Phosphorylase B"/>
    <property type="match status" value="2"/>
</dbReference>
<dbReference type="GO" id="GO:0005978">
    <property type="term" value="P:glycogen biosynthetic process"/>
    <property type="evidence" value="ECO:0007669"/>
    <property type="project" value="UniProtKB-UniRule"/>
</dbReference>
<evidence type="ECO:0000256" key="6">
    <source>
        <dbReference type="ARBA" id="ARBA00023056"/>
    </source>
</evidence>
<keyword evidence="11" id="KW-1185">Reference proteome</keyword>
<feature type="domain" description="Glycosyl transferase family 1" evidence="8">
    <location>
        <begin position="286"/>
        <end position="444"/>
    </location>
</feature>
<evidence type="ECO:0000313" key="10">
    <source>
        <dbReference type="EMBL" id="SES34982.1"/>
    </source>
</evidence>
<keyword evidence="5 7" id="KW-0808">Transferase</keyword>
<keyword evidence="4 7" id="KW-0328">Glycosyltransferase</keyword>
<dbReference type="UniPathway" id="UPA00164"/>
<evidence type="ECO:0000313" key="11">
    <source>
        <dbReference type="Proteomes" id="UP000198571"/>
    </source>
</evidence>
<dbReference type="OrthoDB" id="9808590at2"/>
<dbReference type="NCBIfam" id="NF001898">
    <property type="entry name" value="PRK00654.1-1"/>
    <property type="match status" value="1"/>
</dbReference>
<dbReference type="NCBIfam" id="TIGR02095">
    <property type="entry name" value="glgA"/>
    <property type="match status" value="1"/>
</dbReference>
<feature type="domain" description="Starch synthase catalytic" evidence="9">
    <location>
        <begin position="3"/>
        <end position="232"/>
    </location>
</feature>
<name>A0A1H9WM38_9BACI</name>
<dbReference type="InterPro" id="IPR001296">
    <property type="entry name" value="Glyco_trans_1"/>
</dbReference>
<dbReference type="STRING" id="1601833.SAMN05518684_11818"/>
<dbReference type="PANTHER" id="PTHR45825">
    <property type="entry name" value="GRANULE-BOUND STARCH SYNTHASE 1, CHLOROPLASTIC/AMYLOPLASTIC"/>
    <property type="match status" value="1"/>
</dbReference>
<dbReference type="GO" id="GO:0009011">
    <property type="term" value="F:alpha-1,4-glucan glucosyltransferase (ADP-glucose donor) activity"/>
    <property type="evidence" value="ECO:0007669"/>
    <property type="project" value="UniProtKB-UniRule"/>
</dbReference>
<evidence type="ECO:0000256" key="5">
    <source>
        <dbReference type="ARBA" id="ARBA00022679"/>
    </source>
</evidence>
<evidence type="ECO:0000256" key="7">
    <source>
        <dbReference type="HAMAP-Rule" id="MF_00484"/>
    </source>
</evidence>
<accession>A0A1H9WM38</accession>
<dbReference type="HAMAP" id="MF_00484">
    <property type="entry name" value="Glycogen_synth"/>
    <property type="match status" value="1"/>
</dbReference>
<reference evidence="11" key="1">
    <citation type="submission" date="2016-10" db="EMBL/GenBank/DDBJ databases">
        <authorList>
            <person name="Varghese N."/>
            <person name="Submissions S."/>
        </authorList>
    </citation>
    <scope>NUCLEOTIDE SEQUENCE [LARGE SCALE GENOMIC DNA]</scope>
    <source>
        <strain evidence="11">S9</strain>
    </source>
</reference>
<dbReference type="InterPro" id="IPR013534">
    <property type="entry name" value="Starch_synth_cat_dom"/>
</dbReference>
<dbReference type="InterPro" id="IPR011835">
    <property type="entry name" value="GS/SS"/>
</dbReference>
<dbReference type="EC" id="2.4.1.21" evidence="7"/>
<evidence type="ECO:0000259" key="8">
    <source>
        <dbReference type="Pfam" id="PF00534"/>
    </source>
</evidence>
<feature type="binding site" evidence="7">
    <location>
        <position position="16"/>
    </location>
    <ligand>
        <name>ADP-alpha-D-glucose</name>
        <dbReference type="ChEBI" id="CHEBI:57498"/>
    </ligand>
</feature>
<dbReference type="AlphaFoldDB" id="A0A1H9WM38"/>
<dbReference type="GO" id="GO:0004373">
    <property type="term" value="F:alpha-1,4-glucan glucosyltransferase (UDP-glucose donor) activity"/>
    <property type="evidence" value="ECO:0007669"/>
    <property type="project" value="InterPro"/>
</dbReference>
<proteinExistence type="inferred from homology"/>
<evidence type="ECO:0000256" key="2">
    <source>
        <dbReference type="ARBA" id="ARBA00002764"/>
    </source>
</evidence>
<evidence type="ECO:0000256" key="4">
    <source>
        <dbReference type="ARBA" id="ARBA00022676"/>
    </source>
</evidence>
<dbReference type="Pfam" id="PF00534">
    <property type="entry name" value="Glycos_transf_1"/>
    <property type="match status" value="1"/>
</dbReference>
<dbReference type="PANTHER" id="PTHR45825:SF11">
    <property type="entry name" value="ALPHA AMYLASE DOMAIN-CONTAINING PROTEIN"/>
    <property type="match status" value="1"/>
</dbReference>
<comment type="similarity">
    <text evidence="3 7">Belongs to the glycosyltransferase 1 family. Bacterial/plant glycogen synthase subfamily.</text>
</comment>
<comment type="catalytic activity">
    <reaction evidence="1 7">
        <text>[(1-&gt;4)-alpha-D-glucosyl](n) + ADP-alpha-D-glucose = [(1-&gt;4)-alpha-D-glucosyl](n+1) + ADP + H(+)</text>
        <dbReference type="Rhea" id="RHEA:18189"/>
        <dbReference type="Rhea" id="RHEA-COMP:9584"/>
        <dbReference type="Rhea" id="RHEA-COMP:9587"/>
        <dbReference type="ChEBI" id="CHEBI:15378"/>
        <dbReference type="ChEBI" id="CHEBI:15444"/>
        <dbReference type="ChEBI" id="CHEBI:57498"/>
        <dbReference type="ChEBI" id="CHEBI:456216"/>
        <dbReference type="EC" id="2.4.1.21"/>
    </reaction>
</comment>
<dbReference type="SUPFAM" id="SSF53756">
    <property type="entry name" value="UDP-Glycosyltransferase/glycogen phosphorylase"/>
    <property type="match status" value="1"/>
</dbReference>
<evidence type="ECO:0000256" key="1">
    <source>
        <dbReference type="ARBA" id="ARBA00001478"/>
    </source>
</evidence>
<protein>
    <recommendedName>
        <fullName evidence="7">Glycogen synthase</fullName>
        <ecNumber evidence="7">2.4.1.21</ecNumber>
    </recommendedName>
    <alternativeName>
        <fullName evidence="7">Starch [bacterial glycogen] synthase</fullName>
    </alternativeName>
</protein>
<dbReference type="EMBL" id="FOGT01000018">
    <property type="protein sequence ID" value="SES34982.1"/>
    <property type="molecule type" value="Genomic_DNA"/>
</dbReference>
<keyword evidence="6 7" id="KW-0320">Glycogen biosynthesis</keyword>